<dbReference type="GO" id="GO:0003677">
    <property type="term" value="F:DNA binding"/>
    <property type="evidence" value="ECO:0007669"/>
    <property type="project" value="InterPro"/>
</dbReference>
<evidence type="ECO:0000313" key="2">
    <source>
        <dbReference type="EMBL" id="SFQ06945.1"/>
    </source>
</evidence>
<evidence type="ECO:0000259" key="1">
    <source>
        <dbReference type="PROSITE" id="PS50943"/>
    </source>
</evidence>
<dbReference type="Proteomes" id="UP000198734">
    <property type="component" value="Unassembled WGS sequence"/>
</dbReference>
<protein>
    <submittedName>
        <fullName evidence="2">Helix-turn-helix</fullName>
    </submittedName>
</protein>
<dbReference type="InterPro" id="IPR001387">
    <property type="entry name" value="Cro/C1-type_HTH"/>
</dbReference>
<dbReference type="InterPro" id="IPR010982">
    <property type="entry name" value="Lambda_DNA-bd_dom_sf"/>
</dbReference>
<dbReference type="STRING" id="126156.SAMN05421670_0820"/>
<dbReference type="AlphaFoldDB" id="A0A1I5VHG3"/>
<dbReference type="EMBL" id="FOXU01000001">
    <property type="protein sequence ID" value="SFQ06945.1"/>
    <property type="molecule type" value="Genomic_DNA"/>
</dbReference>
<dbReference type="PROSITE" id="PS50943">
    <property type="entry name" value="HTH_CROC1"/>
    <property type="match status" value="1"/>
</dbReference>
<dbReference type="Gene3D" id="1.10.260.40">
    <property type="entry name" value="lambda repressor-like DNA-binding domains"/>
    <property type="match status" value="1"/>
</dbReference>
<dbReference type="SUPFAM" id="SSF47413">
    <property type="entry name" value="lambda repressor-like DNA-binding domains"/>
    <property type="match status" value="1"/>
</dbReference>
<accession>A0A1I5VHG3</accession>
<name>A0A1I5VHG3_9BACI</name>
<dbReference type="CDD" id="cd00093">
    <property type="entry name" value="HTH_XRE"/>
    <property type="match status" value="1"/>
</dbReference>
<reference evidence="3" key="1">
    <citation type="submission" date="2016-10" db="EMBL/GenBank/DDBJ databases">
        <authorList>
            <person name="Varghese N."/>
            <person name="Submissions S."/>
        </authorList>
    </citation>
    <scope>NUCLEOTIDE SEQUENCE [LARGE SCALE GENOMIC DNA]</scope>
    <source>
        <strain evidence="3">DSM 11706</strain>
    </source>
</reference>
<proteinExistence type="predicted"/>
<dbReference type="RefSeq" id="WP_093534424.1">
    <property type="nucleotide sequence ID" value="NZ_FOXU01000001.1"/>
</dbReference>
<evidence type="ECO:0000313" key="3">
    <source>
        <dbReference type="Proteomes" id="UP000198734"/>
    </source>
</evidence>
<organism evidence="2 3">
    <name type="scientific">Psychrobacillus psychrotolerans</name>
    <dbReference type="NCBI Taxonomy" id="126156"/>
    <lineage>
        <taxon>Bacteria</taxon>
        <taxon>Bacillati</taxon>
        <taxon>Bacillota</taxon>
        <taxon>Bacilli</taxon>
        <taxon>Bacillales</taxon>
        <taxon>Bacillaceae</taxon>
        <taxon>Psychrobacillus</taxon>
    </lineage>
</organism>
<keyword evidence="3" id="KW-1185">Reference proteome</keyword>
<feature type="domain" description="HTH cro/C1-type" evidence="1">
    <location>
        <begin position="15"/>
        <end position="66"/>
    </location>
</feature>
<dbReference type="SMART" id="SM00530">
    <property type="entry name" value="HTH_XRE"/>
    <property type="match status" value="1"/>
</dbReference>
<dbReference type="OrthoDB" id="72638at2"/>
<sequence length="123" mass="14310">MKLADLLKELRGDESLRTAAKRMNISYSYLSLLENGIDKRTGKPVKPSPETLHQIAKAYKYDYMKLIKISGYLDDEKFNPELQEPFPTNPSLQLWYKSLPNNKEDDVEKLKNMWEIIQSSVSK</sequence>
<gene>
    <name evidence="2" type="ORF">SAMN05421670_0820</name>
</gene>